<feature type="non-terminal residue" evidence="1">
    <location>
        <position position="387"/>
    </location>
</feature>
<dbReference type="AlphaFoldDB" id="A0A146JZX4"/>
<dbReference type="InterPro" id="IPR009091">
    <property type="entry name" value="RCC1/BLIP-II"/>
</dbReference>
<feature type="non-terminal residue" evidence="1">
    <location>
        <position position="1"/>
    </location>
</feature>
<reference evidence="1" key="1">
    <citation type="submission" date="2015-07" db="EMBL/GenBank/DDBJ databases">
        <title>Adaptation to a free-living lifestyle via gene acquisitions in the diplomonad Trepomonas sp. PC1.</title>
        <authorList>
            <person name="Xu F."/>
            <person name="Jerlstrom-Hultqvist J."/>
            <person name="Kolisko M."/>
            <person name="Simpson A.G.B."/>
            <person name="Roger A.J."/>
            <person name="Svard S.G."/>
            <person name="Andersson J.O."/>
        </authorList>
    </citation>
    <scope>NUCLEOTIDE SEQUENCE</scope>
    <source>
        <strain evidence="1">PC1</strain>
    </source>
</reference>
<dbReference type="SUPFAM" id="SSF50985">
    <property type="entry name" value="RCC1/BLIP-II"/>
    <property type="match status" value="1"/>
</dbReference>
<proteinExistence type="predicted"/>
<gene>
    <name evidence="1" type="ORF">TPC1_31260</name>
</gene>
<dbReference type="EMBL" id="GDID01007361">
    <property type="protein sequence ID" value="JAP89245.1"/>
    <property type="molecule type" value="Transcribed_RNA"/>
</dbReference>
<accession>A0A146JZX4</accession>
<evidence type="ECO:0000313" key="1">
    <source>
        <dbReference type="EMBL" id="JAP89245.1"/>
    </source>
</evidence>
<organism evidence="1">
    <name type="scientific">Trepomonas sp. PC1</name>
    <dbReference type="NCBI Taxonomy" id="1076344"/>
    <lineage>
        <taxon>Eukaryota</taxon>
        <taxon>Metamonada</taxon>
        <taxon>Diplomonadida</taxon>
        <taxon>Hexamitidae</taxon>
        <taxon>Hexamitinae</taxon>
        <taxon>Trepomonas</taxon>
    </lineage>
</organism>
<dbReference type="Gene3D" id="2.130.10.30">
    <property type="entry name" value="Regulator of chromosome condensation 1/beta-lactamase-inhibitor protein II"/>
    <property type="match status" value="1"/>
</dbReference>
<name>A0A146JZX4_9EUKA</name>
<sequence>DDNSTDILDQMQQRQQDKCLANSTAVDSAQNSTEKNAQLSRNLSTIQAWSSILYKFSQKRHYLAKKQQSVCPDDSPYLLVQTEICYPIRDCGDQMITNTSNFNFSCVPCGVFVTGFNSYGQLGALAENDVGGFTNVSGACFELIQIDSISLAVGSNKTYWAGLQSRLSYPPDLSNTLIQNFSVFSSEGRFGISNLNKMHLLNQKIISVGENQHGVLGFQASGQCDGGYLEIGFLMGQIVKQVGGTQQTSFIVTQSSIYSTNSAVHKENGNFSRTQSSPYWGKMLLPTLIKIILKAQFAKYNVILFDQSYNLYINGRNSNGQICQNGPAESELFVSIGIFKHISVSLLQHSFIVGQDHGINFCGYLKIGQNTQFTVYSPTPTAPATCT</sequence>
<protein>
    <submittedName>
        <fullName evidence="1">Uncharacterized protein</fullName>
    </submittedName>
</protein>